<name>A0A814QTW6_9BILA</name>
<dbReference type="AlphaFoldDB" id="A0A814QTW6"/>
<gene>
    <name evidence="2" type="ORF">CJN711_LOCUS8258</name>
</gene>
<dbReference type="EMBL" id="CAJNOV010002982">
    <property type="protein sequence ID" value="CAF1124831.1"/>
    <property type="molecule type" value="Genomic_DNA"/>
</dbReference>
<reference evidence="2" key="1">
    <citation type="submission" date="2021-02" db="EMBL/GenBank/DDBJ databases">
        <authorList>
            <person name="Nowell W R."/>
        </authorList>
    </citation>
    <scope>NUCLEOTIDE SEQUENCE</scope>
</reference>
<organism evidence="2 3">
    <name type="scientific">Rotaria magnacalcarata</name>
    <dbReference type="NCBI Taxonomy" id="392030"/>
    <lineage>
        <taxon>Eukaryota</taxon>
        <taxon>Metazoa</taxon>
        <taxon>Spiralia</taxon>
        <taxon>Gnathifera</taxon>
        <taxon>Rotifera</taxon>
        <taxon>Eurotatoria</taxon>
        <taxon>Bdelloidea</taxon>
        <taxon>Philodinida</taxon>
        <taxon>Philodinidae</taxon>
        <taxon>Rotaria</taxon>
    </lineage>
</organism>
<feature type="region of interest" description="Disordered" evidence="1">
    <location>
        <begin position="77"/>
        <end position="100"/>
    </location>
</feature>
<accession>A0A814QTW6</accession>
<dbReference type="PANTHER" id="PTHR46601">
    <property type="entry name" value="ULP_PROTEASE DOMAIN-CONTAINING PROTEIN"/>
    <property type="match status" value="1"/>
</dbReference>
<evidence type="ECO:0000313" key="2">
    <source>
        <dbReference type="EMBL" id="CAF1124831.1"/>
    </source>
</evidence>
<protein>
    <submittedName>
        <fullName evidence="2">Uncharacterized protein</fullName>
    </submittedName>
</protein>
<evidence type="ECO:0000313" key="3">
    <source>
        <dbReference type="Proteomes" id="UP000663855"/>
    </source>
</evidence>
<comment type="caution">
    <text evidence="2">The sequence shown here is derived from an EMBL/GenBank/DDBJ whole genome shotgun (WGS) entry which is preliminary data.</text>
</comment>
<dbReference type="Proteomes" id="UP000663855">
    <property type="component" value="Unassembled WGS sequence"/>
</dbReference>
<evidence type="ECO:0000256" key="1">
    <source>
        <dbReference type="SAM" id="MobiDB-lite"/>
    </source>
</evidence>
<sequence>MKLKKKKKTNAACCQKYRQKIKLKRLQSKHFDKKIRKKESTIKAMYRTKIKQRQQQEQSILSTSTITISRNNLRKIEGRQRRRQNASKLKSDEEKLQDSNKKLENENRRLKAQLASLLISSSSTPPEATTGTRTTTSSSNFLFNNLSPGAKKRAAARMRREKQNLARGTMERVHNEFGINLSNNNLASTGTVSTSKELASAIEQFIINDEITRLTPDKKQIIDGQQVRLLLNHLINLHQRFIHETRYDCSFSTFTRHVPSYIVSPKLHEWGTCLCMSYLNPQIKSERINQLKNSHPILNNLSTLLNDDITSVTNDKNKVEEILKELDSLKNASFTITYTEWIKKKSEKEPSRTYGNGTCSIQSAYYYEQQVSISAGYVLKKNNCFSFDCLSDETRHMAEYTWVAIRDLQDELLDGTRDGKVSELNFISDLPSSQYRNKTTIYLLKHYATIRKITIRWLFLGSGHGKGISDTIGSSIKRLFDDAIRLNPDESFNAAEELMNKIKGSTNIRLYLYKKEDVDSFLQQIPSLTTVKGTSMFHELIAKPNGQIFAKNKSDEQETLLQTKF</sequence>
<feature type="region of interest" description="Disordered" evidence="1">
    <location>
        <begin position="120"/>
        <end position="146"/>
    </location>
</feature>
<dbReference type="PANTHER" id="PTHR46601:SF1">
    <property type="entry name" value="ADF-H DOMAIN-CONTAINING PROTEIN"/>
    <property type="match status" value="1"/>
</dbReference>
<feature type="compositionally biased region" description="Basic and acidic residues" evidence="1">
    <location>
        <begin position="89"/>
        <end position="100"/>
    </location>
</feature>
<proteinExistence type="predicted"/>